<accession>A0A0E9PYV6</accession>
<dbReference type="AlphaFoldDB" id="A0A0E9PYV6"/>
<reference evidence="1" key="2">
    <citation type="journal article" date="2015" name="Fish Shellfish Immunol.">
        <title>Early steps in the European eel (Anguilla anguilla)-Vibrio vulnificus interaction in the gills: Role of the RtxA13 toxin.</title>
        <authorList>
            <person name="Callol A."/>
            <person name="Pajuelo D."/>
            <person name="Ebbesson L."/>
            <person name="Teles M."/>
            <person name="MacKenzie S."/>
            <person name="Amaro C."/>
        </authorList>
    </citation>
    <scope>NUCLEOTIDE SEQUENCE</scope>
</reference>
<sequence>MYCNAKIIPDLHYSTAFTSTLQMPVIIMTGKSAHKKVNILDQIQVNIIK</sequence>
<reference evidence="1" key="1">
    <citation type="submission" date="2014-11" db="EMBL/GenBank/DDBJ databases">
        <authorList>
            <person name="Amaro Gonzalez C."/>
        </authorList>
    </citation>
    <scope>NUCLEOTIDE SEQUENCE</scope>
</reference>
<protein>
    <submittedName>
        <fullName evidence="1">Uncharacterized protein</fullName>
    </submittedName>
</protein>
<organism evidence="1">
    <name type="scientific">Anguilla anguilla</name>
    <name type="common">European freshwater eel</name>
    <name type="synonym">Muraena anguilla</name>
    <dbReference type="NCBI Taxonomy" id="7936"/>
    <lineage>
        <taxon>Eukaryota</taxon>
        <taxon>Metazoa</taxon>
        <taxon>Chordata</taxon>
        <taxon>Craniata</taxon>
        <taxon>Vertebrata</taxon>
        <taxon>Euteleostomi</taxon>
        <taxon>Actinopterygii</taxon>
        <taxon>Neopterygii</taxon>
        <taxon>Teleostei</taxon>
        <taxon>Anguilliformes</taxon>
        <taxon>Anguillidae</taxon>
        <taxon>Anguilla</taxon>
    </lineage>
</organism>
<evidence type="ECO:0000313" key="1">
    <source>
        <dbReference type="EMBL" id="JAH09068.1"/>
    </source>
</evidence>
<name>A0A0E9PYV6_ANGAN</name>
<proteinExistence type="predicted"/>
<dbReference type="EMBL" id="GBXM01099509">
    <property type="protein sequence ID" value="JAH09068.1"/>
    <property type="molecule type" value="Transcribed_RNA"/>
</dbReference>